<gene>
    <name evidence="13" type="ORF">F7D25_12600</name>
</gene>
<dbReference type="Pfam" id="PF13715">
    <property type="entry name" value="CarbopepD_reg_2"/>
    <property type="match status" value="1"/>
</dbReference>
<comment type="subcellular location">
    <subcellularLocation>
        <location evidence="1 8">Cell outer membrane</location>
        <topology evidence="1 8">Multi-pass membrane protein</topology>
    </subcellularLocation>
</comment>
<name>A0A6G1VP63_9BACT</name>
<dbReference type="PROSITE" id="PS52016">
    <property type="entry name" value="TONB_DEPENDENT_REC_3"/>
    <property type="match status" value="1"/>
</dbReference>
<dbReference type="InterPro" id="IPR008969">
    <property type="entry name" value="CarboxyPept-like_regulatory"/>
</dbReference>
<reference evidence="13 14" key="1">
    <citation type="submission" date="2019-09" db="EMBL/GenBank/DDBJ databases">
        <title>Distinct polysaccharide growth profiles of human intestinal Prevotella copri isolates.</title>
        <authorList>
            <person name="Fehlner-Peach H."/>
            <person name="Magnabosco C."/>
            <person name="Raghavan V."/>
            <person name="Scher J.U."/>
            <person name="Tett A."/>
            <person name="Cox L.M."/>
            <person name="Gottsegen C."/>
            <person name="Watters A."/>
            <person name="Wiltshire- Gordon J.D."/>
            <person name="Segata N."/>
            <person name="Bonneau R."/>
            <person name="Littman D.R."/>
        </authorList>
    </citation>
    <scope>NUCLEOTIDE SEQUENCE [LARGE SCALE GENOMIC DNA]</scope>
    <source>
        <strain evidence="14">iAA917</strain>
    </source>
</reference>
<dbReference type="InterPro" id="IPR012910">
    <property type="entry name" value="Plug_dom"/>
</dbReference>
<dbReference type="InterPro" id="IPR023996">
    <property type="entry name" value="TonB-dep_OMP_SusC/RagA"/>
</dbReference>
<dbReference type="Pfam" id="PF07715">
    <property type="entry name" value="Plug"/>
    <property type="match status" value="1"/>
</dbReference>
<evidence type="ECO:0000259" key="11">
    <source>
        <dbReference type="Pfam" id="PF00593"/>
    </source>
</evidence>
<keyword evidence="4 8" id="KW-0812">Transmembrane</keyword>
<comment type="similarity">
    <text evidence="8 9">Belongs to the TonB-dependent receptor family.</text>
</comment>
<dbReference type="RefSeq" id="WP_153102989.1">
    <property type="nucleotide sequence ID" value="NZ_VZAH01000119.1"/>
</dbReference>
<dbReference type="Gene3D" id="2.170.130.10">
    <property type="entry name" value="TonB-dependent receptor, plug domain"/>
    <property type="match status" value="1"/>
</dbReference>
<evidence type="ECO:0000256" key="3">
    <source>
        <dbReference type="ARBA" id="ARBA00022452"/>
    </source>
</evidence>
<dbReference type="InterPro" id="IPR037066">
    <property type="entry name" value="Plug_dom_sf"/>
</dbReference>
<dbReference type="InterPro" id="IPR039426">
    <property type="entry name" value="TonB-dep_rcpt-like"/>
</dbReference>
<dbReference type="EMBL" id="VZAH01000119">
    <property type="protein sequence ID" value="MQP15229.1"/>
    <property type="molecule type" value="Genomic_DNA"/>
</dbReference>
<comment type="caution">
    <text evidence="13">The sequence shown here is derived from an EMBL/GenBank/DDBJ whole genome shotgun (WGS) entry which is preliminary data.</text>
</comment>
<evidence type="ECO:0000256" key="5">
    <source>
        <dbReference type="ARBA" id="ARBA00023077"/>
    </source>
</evidence>
<dbReference type="SUPFAM" id="SSF56935">
    <property type="entry name" value="Porins"/>
    <property type="match status" value="1"/>
</dbReference>
<feature type="domain" description="TonB-dependent receptor-like beta-barrel" evidence="11">
    <location>
        <begin position="429"/>
        <end position="1003"/>
    </location>
</feature>
<dbReference type="GO" id="GO:0009279">
    <property type="term" value="C:cell outer membrane"/>
    <property type="evidence" value="ECO:0007669"/>
    <property type="project" value="UniProtKB-SubCell"/>
</dbReference>
<evidence type="ECO:0000256" key="6">
    <source>
        <dbReference type="ARBA" id="ARBA00023136"/>
    </source>
</evidence>
<evidence type="ECO:0000313" key="14">
    <source>
        <dbReference type="Proteomes" id="UP000477980"/>
    </source>
</evidence>
<keyword evidence="5 9" id="KW-0798">TonB box</keyword>
<dbReference type="Gene3D" id="2.60.40.1120">
    <property type="entry name" value="Carboxypeptidase-like, regulatory domain"/>
    <property type="match status" value="1"/>
</dbReference>
<evidence type="ECO:0000256" key="10">
    <source>
        <dbReference type="SAM" id="SignalP"/>
    </source>
</evidence>
<dbReference type="Proteomes" id="UP000477980">
    <property type="component" value="Unassembled WGS sequence"/>
</dbReference>
<keyword evidence="13" id="KW-0675">Receptor</keyword>
<evidence type="ECO:0000313" key="13">
    <source>
        <dbReference type="EMBL" id="MQP15229.1"/>
    </source>
</evidence>
<sequence>MIRQLFTVSTMIMALGMTPTHAYGGVTHIQETNQSKNGQCTGTIIDPTGEPVIGATVTVKGKQGGTITDLDGKFVLSDVQHGATVCISYIGFEPVEMVWKGGAINVTLKEDNKTLNEVVVVGYGTQKKVNVTGAVSMVNKDVLENRPVTSVTQALQGEVPGLNLSVSNSGGSLDGSMNINIRGTGTLNSGSNSSPLVLVDGVEGDLTNINPNDVESISVLKDAASSSIYGSRAAFGVILVTTKNGNKGKVNVSYSGNVRFNHGIGIPEMANSVEYAKMMNAAQINGGGQAHFSDAQIQKMQDYMDGKLQYPTERNPNSNTWNCWDASYANTNWFDVYYKDWATSQEHNLSLNGGSDKTQWYISGNFMGQNGLLNVGKDRLNRYTLKGKITTELAKWAKVTYNTSWTRQDFERPSYMNGLFFHNVARKFPTQPVTDPNGHYISENEMEQMENGGTQTKNKDFFTNQLVFVFEPVKDWHINVEGTLRVYNNWEHWDILPVFYYDCDNNAIPMPWSMGSSDYAAGQTRVNEYVYKENYYATNIYSDYSHSFGDHNFKIMGGFNAEKYAVRNISGQKDGLYTPSLPYLSTASAADRVSGHPDEMAVAGFFGRLNYNYADKYMFEANIRYDGSSRFVGGKRWGTFPSFSGGWNIAREKFFEKISDATTITNLKLRGSWGELGNTRLESWHPTYSSLGVGTKYGWIVGGALPNWASNPGLVSANLGWETIRSWNVGLDFGLLNNRLTGSFEYFVRSTLDMVGPAPELSSVLGTGVPAENNCDMKSYGFEFQIGWRDNIKDFKYGVNFNISDAQQEVTRYPNESKYLGKYYKGRKLGDIWGYTTIGIAQTDEEMKAHLAKVNQSALGSNWGAGDIMYADLDGDGYVNSGAYTLEDHGDLRIIGNNTPRFNFGLNLDAAWKGFDIRMFFQGTMKRDLWLDGIYFWGAQGGFWQSNAFKEHLDYWTPENKGAYYPRPLWGGRNRQTQTRYLQNGAYCRLKNLTFGYTLPKTITSKAGMQSVRVYMSCENVFTITSLSKIFDPENIGSLYGGSGKTYPLQSTVSFGLNVNF</sequence>
<feature type="chain" id="PRO_5026173599" evidence="10">
    <location>
        <begin position="23"/>
        <end position="1061"/>
    </location>
</feature>
<keyword evidence="3 8" id="KW-1134">Transmembrane beta strand</keyword>
<dbReference type="InterPro" id="IPR023997">
    <property type="entry name" value="TonB-dep_OMP_SusC/RagA_CS"/>
</dbReference>
<evidence type="ECO:0000256" key="8">
    <source>
        <dbReference type="PROSITE-ProRule" id="PRU01360"/>
    </source>
</evidence>
<evidence type="ECO:0000256" key="4">
    <source>
        <dbReference type="ARBA" id="ARBA00022692"/>
    </source>
</evidence>
<keyword evidence="6 8" id="KW-0472">Membrane</keyword>
<dbReference type="Gene3D" id="2.40.170.20">
    <property type="entry name" value="TonB-dependent receptor, beta-barrel domain"/>
    <property type="match status" value="1"/>
</dbReference>
<evidence type="ECO:0000259" key="12">
    <source>
        <dbReference type="Pfam" id="PF07715"/>
    </source>
</evidence>
<dbReference type="NCBIfam" id="TIGR04057">
    <property type="entry name" value="SusC_RagA_signa"/>
    <property type="match status" value="1"/>
</dbReference>
<organism evidence="13 14">
    <name type="scientific">Segatella copri</name>
    <dbReference type="NCBI Taxonomy" id="165179"/>
    <lineage>
        <taxon>Bacteria</taxon>
        <taxon>Pseudomonadati</taxon>
        <taxon>Bacteroidota</taxon>
        <taxon>Bacteroidia</taxon>
        <taxon>Bacteroidales</taxon>
        <taxon>Prevotellaceae</taxon>
        <taxon>Segatella</taxon>
    </lineage>
</organism>
<dbReference type="InterPro" id="IPR000531">
    <property type="entry name" value="Beta-barrel_TonB"/>
</dbReference>
<keyword evidence="10" id="KW-0732">Signal</keyword>
<dbReference type="AlphaFoldDB" id="A0A6G1VP63"/>
<evidence type="ECO:0000256" key="2">
    <source>
        <dbReference type="ARBA" id="ARBA00022448"/>
    </source>
</evidence>
<evidence type="ECO:0000256" key="9">
    <source>
        <dbReference type="RuleBase" id="RU003357"/>
    </source>
</evidence>
<keyword evidence="7 8" id="KW-0998">Cell outer membrane</keyword>
<dbReference type="Pfam" id="PF00593">
    <property type="entry name" value="TonB_dep_Rec_b-barrel"/>
    <property type="match status" value="1"/>
</dbReference>
<dbReference type="SUPFAM" id="SSF49464">
    <property type="entry name" value="Carboxypeptidase regulatory domain-like"/>
    <property type="match status" value="1"/>
</dbReference>
<accession>A0A6G1VP63</accession>
<proteinExistence type="inferred from homology"/>
<keyword evidence="2 8" id="KW-0813">Transport</keyword>
<protein>
    <submittedName>
        <fullName evidence="13">TonB-dependent receptor</fullName>
    </submittedName>
</protein>
<feature type="signal peptide" evidence="10">
    <location>
        <begin position="1"/>
        <end position="22"/>
    </location>
</feature>
<feature type="domain" description="TonB-dependent receptor plug" evidence="12">
    <location>
        <begin position="128"/>
        <end position="237"/>
    </location>
</feature>
<dbReference type="NCBIfam" id="TIGR04056">
    <property type="entry name" value="OMP_RagA_SusC"/>
    <property type="match status" value="1"/>
</dbReference>
<dbReference type="FunFam" id="2.170.130.10:FF:000003">
    <property type="entry name" value="SusC/RagA family TonB-linked outer membrane protein"/>
    <property type="match status" value="1"/>
</dbReference>
<dbReference type="InterPro" id="IPR036942">
    <property type="entry name" value="Beta-barrel_TonB_sf"/>
</dbReference>
<evidence type="ECO:0000256" key="1">
    <source>
        <dbReference type="ARBA" id="ARBA00004571"/>
    </source>
</evidence>
<evidence type="ECO:0000256" key="7">
    <source>
        <dbReference type="ARBA" id="ARBA00023237"/>
    </source>
</evidence>